<dbReference type="GO" id="GO:0006508">
    <property type="term" value="P:proteolysis"/>
    <property type="evidence" value="ECO:0007669"/>
    <property type="project" value="InterPro"/>
</dbReference>
<dbReference type="InterPro" id="IPR058193">
    <property type="entry name" value="VanY/YodJ_core_dom"/>
</dbReference>
<proteinExistence type="predicted"/>
<dbReference type="Gene3D" id="3.30.1380.10">
    <property type="match status" value="1"/>
</dbReference>
<dbReference type="GO" id="GO:0004180">
    <property type="term" value="F:carboxypeptidase activity"/>
    <property type="evidence" value="ECO:0007669"/>
    <property type="project" value="UniProtKB-KW"/>
</dbReference>
<dbReference type="Pfam" id="PF02557">
    <property type="entry name" value="VanY"/>
    <property type="match status" value="1"/>
</dbReference>
<keyword evidence="2" id="KW-0378">Hydrolase</keyword>
<organism evidence="2 3">
    <name type="scientific">Bacillus cereus</name>
    <dbReference type="NCBI Taxonomy" id="1396"/>
    <lineage>
        <taxon>Bacteria</taxon>
        <taxon>Bacillati</taxon>
        <taxon>Bacillota</taxon>
        <taxon>Bacilli</taxon>
        <taxon>Bacillales</taxon>
        <taxon>Bacillaceae</taxon>
        <taxon>Bacillus</taxon>
        <taxon>Bacillus cereus group</taxon>
    </lineage>
</organism>
<dbReference type="InterPro" id="IPR052179">
    <property type="entry name" value="DD-CPase-like"/>
</dbReference>
<dbReference type="PANTHER" id="PTHR34385:SF1">
    <property type="entry name" value="PEPTIDOGLYCAN L-ALANYL-D-GLUTAMATE ENDOPEPTIDASE CWLK"/>
    <property type="match status" value="1"/>
</dbReference>
<evidence type="ECO:0000313" key="2">
    <source>
        <dbReference type="EMBL" id="PEW01066.1"/>
    </source>
</evidence>
<dbReference type="InterPro" id="IPR009045">
    <property type="entry name" value="Zn_M74/Hedgehog-like"/>
</dbReference>
<keyword evidence="2" id="KW-0121">Carboxypeptidase</keyword>
<dbReference type="Proteomes" id="UP000220635">
    <property type="component" value="Unassembled WGS sequence"/>
</dbReference>
<name>A0A2A8PVB7_BACCE</name>
<reference evidence="2 3" key="1">
    <citation type="submission" date="2017-09" db="EMBL/GenBank/DDBJ databases">
        <title>Large-scale bioinformatics analysis of Bacillus genomes uncovers conserved roles of natural products in bacterial physiology.</title>
        <authorList>
            <consortium name="Agbiome Team Llc"/>
            <person name="Bleich R.M."/>
            <person name="Grubbs K.J."/>
            <person name="Santa Maria K.C."/>
            <person name="Allen S.E."/>
            <person name="Farag S."/>
            <person name="Shank E.A."/>
            <person name="Bowers A."/>
        </authorList>
    </citation>
    <scope>NUCLEOTIDE SEQUENCE [LARGE SCALE GENOMIC DNA]</scope>
    <source>
        <strain evidence="2 3">AFS010695</strain>
    </source>
</reference>
<dbReference type="InterPro" id="IPR003709">
    <property type="entry name" value="VanY-like_core_dom"/>
</dbReference>
<sequence length="244" mass="27753">MLVLVLAVGWSLAACSGKQISQATNNNNNKNEINTNKKEVLPISDPNDWRIILVNREHMLSQELGIELTSITQNAKPNMKIDSRIATSYQDMVAAAKKDGINLYLRSGYRAIKLQQTYYDASVKSYKSQGLSDEEASAKALEYLQYPGASEHHTGLALDIISVEWQNTVEDLNAKFETTDAFKWLDKHAAEYGFILRYPKDKENVTGIKYEPWHYRYVGKEVATYIKENGLTLEEYCEKIKSDK</sequence>
<dbReference type="AlphaFoldDB" id="A0A2A8PVB7"/>
<dbReference type="CDD" id="cd14852">
    <property type="entry name" value="LD-carboxypeptidase"/>
    <property type="match status" value="1"/>
</dbReference>
<evidence type="ECO:0000259" key="1">
    <source>
        <dbReference type="Pfam" id="PF02557"/>
    </source>
</evidence>
<protein>
    <submittedName>
        <fullName evidence="2">D-Ala-D-Ala carboxypeptidase VanY</fullName>
    </submittedName>
</protein>
<accession>A0A2A8PVB7</accession>
<feature type="domain" description="D-alanyl-D-alanine carboxypeptidase-like core" evidence="1">
    <location>
        <begin position="79"/>
        <end position="220"/>
    </location>
</feature>
<dbReference type="EMBL" id="NTWE01000025">
    <property type="protein sequence ID" value="PEW01066.1"/>
    <property type="molecule type" value="Genomic_DNA"/>
</dbReference>
<dbReference type="RefSeq" id="WP_080013174.1">
    <property type="nucleotide sequence ID" value="NZ_NTWE01000025.1"/>
</dbReference>
<dbReference type="SUPFAM" id="SSF55166">
    <property type="entry name" value="Hedgehog/DD-peptidase"/>
    <property type="match status" value="1"/>
</dbReference>
<dbReference type="SMR" id="A0A2A8PVB7"/>
<keyword evidence="2" id="KW-0645">Protease</keyword>
<gene>
    <name evidence="2" type="ORF">CN425_13315</name>
</gene>
<dbReference type="PANTHER" id="PTHR34385">
    <property type="entry name" value="D-ALANYL-D-ALANINE CARBOXYPEPTIDASE"/>
    <property type="match status" value="1"/>
</dbReference>
<evidence type="ECO:0000313" key="3">
    <source>
        <dbReference type="Proteomes" id="UP000220635"/>
    </source>
</evidence>
<comment type="caution">
    <text evidence="2">The sequence shown here is derived from an EMBL/GenBank/DDBJ whole genome shotgun (WGS) entry which is preliminary data.</text>
</comment>